<dbReference type="Gene3D" id="1.20.120.520">
    <property type="entry name" value="nmb1532 protein domain like"/>
    <property type="match status" value="1"/>
</dbReference>
<accession>A0A3E2H226</accession>
<dbReference type="OMA" id="PGLMDAN"/>
<dbReference type="CDD" id="cd12108">
    <property type="entry name" value="Hr-like"/>
    <property type="match status" value="1"/>
</dbReference>
<evidence type="ECO:0000259" key="1">
    <source>
        <dbReference type="Pfam" id="PF01814"/>
    </source>
</evidence>
<name>A0A3E2H226_SCYLI</name>
<dbReference type="InterPro" id="IPR012312">
    <property type="entry name" value="Hemerythrin-like"/>
</dbReference>
<keyword evidence="3" id="KW-1185">Reference proteome</keyword>
<gene>
    <name evidence="2" type="ORF">B7463_g9300</name>
</gene>
<dbReference type="AlphaFoldDB" id="A0A3E2H226"/>
<dbReference type="PANTHER" id="PTHR38048:SF2">
    <property type="entry name" value="HEMERYTHRIN-LIKE DOMAIN-CONTAINING PROTEIN"/>
    <property type="match status" value="1"/>
</dbReference>
<dbReference type="Pfam" id="PF01814">
    <property type="entry name" value="Hemerythrin"/>
    <property type="match status" value="1"/>
</dbReference>
<comment type="caution">
    <text evidence="2">The sequence shown here is derived from an EMBL/GenBank/DDBJ whole genome shotgun (WGS) entry which is preliminary data.</text>
</comment>
<evidence type="ECO:0000313" key="2">
    <source>
        <dbReference type="EMBL" id="RFU27023.1"/>
    </source>
</evidence>
<dbReference type="InterPro" id="IPR053206">
    <property type="entry name" value="Dimeric_xanthone_biosynth"/>
</dbReference>
<proteinExistence type="predicted"/>
<dbReference type="STRING" id="5539.A0A3E2H226"/>
<organism evidence="2 3">
    <name type="scientific">Scytalidium lignicola</name>
    <name type="common">Hyphomycete</name>
    <dbReference type="NCBI Taxonomy" id="5539"/>
    <lineage>
        <taxon>Eukaryota</taxon>
        <taxon>Fungi</taxon>
        <taxon>Dikarya</taxon>
        <taxon>Ascomycota</taxon>
        <taxon>Pezizomycotina</taxon>
        <taxon>Leotiomycetes</taxon>
        <taxon>Leotiomycetes incertae sedis</taxon>
        <taxon>Scytalidium</taxon>
    </lineage>
</organism>
<dbReference type="Proteomes" id="UP000258309">
    <property type="component" value="Unassembled WGS sequence"/>
</dbReference>
<sequence>MGKAWADGPFKLIETPNKARHEKGEEETGSSHAATEMALVHNVLIRVLNAFYLQAKNIDANNKKDVEDFVGFMSSWSLTLHAHHDSEEEVAYPLLNKYIGIENYMEPNIDQHRAFGPGLQAFDEYLQSVKEGKEKYDVVKVQKLVDGFAPILVSHLTDEVNFISGLEKYEDKIDWKTYEKVIGDHAVKGGNTEFEVPLMATNIDLTFEKGLHEKHWPPWPWFAGLMFRLVFIPKHKGYWRFSTCDSKGMPKELPFA</sequence>
<feature type="non-terminal residue" evidence="2">
    <location>
        <position position="256"/>
    </location>
</feature>
<dbReference type="EMBL" id="NCSJ02000227">
    <property type="protein sequence ID" value="RFU27023.1"/>
    <property type="molecule type" value="Genomic_DNA"/>
</dbReference>
<feature type="non-terminal residue" evidence="2">
    <location>
        <position position="1"/>
    </location>
</feature>
<dbReference type="PANTHER" id="PTHR38048">
    <property type="entry name" value="EXPRESSED PROTEIN"/>
    <property type="match status" value="1"/>
</dbReference>
<reference evidence="2 3" key="1">
    <citation type="submission" date="2018-05" db="EMBL/GenBank/DDBJ databases">
        <title>Draft genome sequence of Scytalidium lignicola DSM 105466, a ubiquitous saprotrophic fungus.</title>
        <authorList>
            <person name="Buettner E."/>
            <person name="Gebauer A.M."/>
            <person name="Hofrichter M."/>
            <person name="Liers C."/>
            <person name="Kellner H."/>
        </authorList>
    </citation>
    <scope>NUCLEOTIDE SEQUENCE [LARGE SCALE GENOMIC DNA]</scope>
    <source>
        <strain evidence="2 3">DSM 105466</strain>
    </source>
</reference>
<dbReference type="OrthoDB" id="58416at2759"/>
<protein>
    <recommendedName>
        <fullName evidence="1">Hemerythrin-like domain-containing protein</fullName>
    </recommendedName>
</protein>
<feature type="domain" description="Hemerythrin-like" evidence="1">
    <location>
        <begin position="35"/>
        <end position="159"/>
    </location>
</feature>
<evidence type="ECO:0000313" key="3">
    <source>
        <dbReference type="Proteomes" id="UP000258309"/>
    </source>
</evidence>